<reference evidence="5 6" key="1">
    <citation type="journal article" date="2015" name="Stand. Genomic Sci.">
        <title>Genomic Encyclopedia of Bacterial and Archaeal Type Strains, Phase III: the genomes of soil and plant-associated and newly described type strains.</title>
        <authorList>
            <person name="Whitman W.B."/>
            <person name="Woyke T."/>
            <person name="Klenk H.P."/>
            <person name="Zhou Y."/>
            <person name="Lilburn T.G."/>
            <person name="Beck B.J."/>
            <person name="De Vos P."/>
            <person name="Vandamme P."/>
            <person name="Eisen J.A."/>
            <person name="Garrity G."/>
            <person name="Hugenholtz P."/>
            <person name="Kyrpides N.C."/>
        </authorList>
    </citation>
    <scope>NUCLEOTIDE SEQUENCE [LARGE SCALE GENOMIC DNA]</scope>
    <source>
        <strain evidence="5 6">VKM Ac-2538</strain>
    </source>
</reference>
<feature type="domain" description="HTH arsR-type" evidence="4">
    <location>
        <begin position="30"/>
        <end position="129"/>
    </location>
</feature>
<keyword evidence="6" id="KW-1185">Reference proteome</keyword>
<dbReference type="CDD" id="cd00090">
    <property type="entry name" value="HTH_ARSR"/>
    <property type="match status" value="1"/>
</dbReference>
<dbReference type="RefSeq" id="WP_132189324.1">
    <property type="nucleotide sequence ID" value="NZ_SLWM01000005.1"/>
</dbReference>
<evidence type="ECO:0000256" key="1">
    <source>
        <dbReference type="ARBA" id="ARBA00023015"/>
    </source>
</evidence>
<accession>A0ABY2BMJ0</accession>
<protein>
    <submittedName>
        <fullName evidence="5">ArsR family transcriptional regulator</fullName>
    </submittedName>
</protein>
<sequence length="135" mass="14756">MSKQPAPNGLVADLVDDAGGCCTPISESALDPAQAIEGATVFKALADPIRLRLMSIIASAGDELCVCDITPRFDVSGPTISHHLRVLREAGLVDCERRGTWVYYWPIPDRLQWLSSLLATPVNTPEESRVIRRSR</sequence>
<dbReference type="NCBIfam" id="NF033788">
    <property type="entry name" value="HTH_metalloreg"/>
    <property type="match status" value="1"/>
</dbReference>
<evidence type="ECO:0000313" key="5">
    <source>
        <dbReference type="EMBL" id="TCO24415.1"/>
    </source>
</evidence>
<keyword evidence="2" id="KW-0238">DNA-binding</keyword>
<dbReference type="PRINTS" id="PR00778">
    <property type="entry name" value="HTHARSR"/>
</dbReference>
<dbReference type="Pfam" id="PF01022">
    <property type="entry name" value="HTH_5"/>
    <property type="match status" value="1"/>
</dbReference>
<dbReference type="Proteomes" id="UP000295818">
    <property type="component" value="Unassembled WGS sequence"/>
</dbReference>
<evidence type="ECO:0000256" key="2">
    <source>
        <dbReference type="ARBA" id="ARBA00023125"/>
    </source>
</evidence>
<dbReference type="InterPro" id="IPR036390">
    <property type="entry name" value="WH_DNA-bd_sf"/>
</dbReference>
<organism evidence="5 6">
    <name type="scientific">Kribbella orskensis</name>
    <dbReference type="NCBI Taxonomy" id="2512216"/>
    <lineage>
        <taxon>Bacteria</taxon>
        <taxon>Bacillati</taxon>
        <taxon>Actinomycetota</taxon>
        <taxon>Actinomycetes</taxon>
        <taxon>Propionibacteriales</taxon>
        <taxon>Kribbellaceae</taxon>
        <taxon>Kribbella</taxon>
    </lineage>
</organism>
<dbReference type="Gene3D" id="1.10.10.10">
    <property type="entry name" value="Winged helix-like DNA-binding domain superfamily/Winged helix DNA-binding domain"/>
    <property type="match status" value="1"/>
</dbReference>
<evidence type="ECO:0000259" key="4">
    <source>
        <dbReference type="PROSITE" id="PS50987"/>
    </source>
</evidence>
<keyword evidence="3" id="KW-0804">Transcription</keyword>
<name>A0ABY2BMJ0_9ACTN</name>
<dbReference type="InterPro" id="IPR001845">
    <property type="entry name" value="HTH_ArsR_DNA-bd_dom"/>
</dbReference>
<dbReference type="InterPro" id="IPR051081">
    <property type="entry name" value="HTH_MetalResp_TranReg"/>
</dbReference>
<dbReference type="SUPFAM" id="SSF46785">
    <property type="entry name" value="Winged helix' DNA-binding domain"/>
    <property type="match status" value="1"/>
</dbReference>
<dbReference type="PROSITE" id="PS50987">
    <property type="entry name" value="HTH_ARSR_2"/>
    <property type="match status" value="1"/>
</dbReference>
<dbReference type="InterPro" id="IPR036388">
    <property type="entry name" value="WH-like_DNA-bd_sf"/>
</dbReference>
<gene>
    <name evidence="5" type="ORF">EV644_105449</name>
</gene>
<evidence type="ECO:0000313" key="6">
    <source>
        <dbReference type="Proteomes" id="UP000295818"/>
    </source>
</evidence>
<evidence type="ECO:0000256" key="3">
    <source>
        <dbReference type="ARBA" id="ARBA00023163"/>
    </source>
</evidence>
<dbReference type="PROSITE" id="PS00846">
    <property type="entry name" value="HTH_ARSR_1"/>
    <property type="match status" value="1"/>
</dbReference>
<comment type="caution">
    <text evidence="5">The sequence shown here is derived from an EMBL/GenBank/DDBJ whole genome shotgun (WGS) entry which is preliminary data.</text>
</comment>
<dbReference type="EMBL" id="SLWM01000005">
    <property type="protein sequence ID" value="TCO24415.1"/>
    <property type="molecule type" value="Genomic_DNA"/>
</dbReference>
<dbReference type="PANTHER" id="PTHR33154">
    <property type="entry name" value="TRANSCRIPTIONAL REGULATOR, ARSR FAMILY"/>
    <property type="match status" value="1"/>
</dbReference>
<proteinExistence type="predicted"/>
<dbReference type="InterPro" id="IPR018334">
    <property type="entry name" value="ArsR_HTH"/>
</dbReference>
<dbReference type="PANTHER" id="PTHR33154:SF18">
    <property type="entry name" value="ARSENICAL RESISTANCE OPERON REPRESSOR"/>
    <property type="match status" value="1"/>
</dbReference>
<keyword evidence="1" id="KW-0805">Transcription regulation</keyword>
<dbReference type="InterPro" id="IPR011991">
    <property type="entry name" value="ArsR-like_HTH"/>
</dbReference>
<dbReference type="SMART" id="SM00418">
    <property type="entry name" value="HTH_ARSR"/>
    <property type="match status" value="1"/>
</dbReference>